<organism evidence="1 2">
    <name type="scientific">Butyrivibrio hungatei DSM 14810</name>
    <dbReference type="NCBI Taxonomy" id="1121132"/>
    <lineage>
        <taxon>Bacteria</taxon>
        <taxon>Bacillati</taxon>
        <taxon>Bacillota</taxon>
        <taxon>Clostridia</taxon>
        <taxon>Lachnospirales</taxon>
        <taxon>Lachnospiraceae</taxon>
        <taxon>Butyrivibrio</taxon>
    </lineage>
</organism>
<dbReference type="Proteomes" id="UP000184097">
    <property type="component" value="Unassembled WGS sequence"/>
</dbReference>
<sequence length="302" mass="35324">MKNLEASDNARLARISYRYDALPNKLKPIVYNVISDLLPNKNRGEVGLHLTKLMEKRELLKEQIGIYDNYDESDGAKVIDDMISEVAEDIYIIRNYLYFEDDEDDLTYDEKCQKHNKRKQIINSIKKMFEQKTINTSGKIAKDGSRIENAYLMDLADYFSVSPEVITEGYGKEYKLNWNILKKYVGSEKNIYEQVKKNIHDEISGYYEPNSSEDEIDNIIERLCKIIFLSDLLLADQLSKITKINAEKLIIEKDRYMIFEPGYLLYFADVLSCEQLVLVENLIKNIYIWGLDQEKDIDGKAW</sequence>
<dbReference type="AlphaFoldDB" id="A0A1M7SRZ5"/>
<protein>
    <submittedName>
        <fullName evidence="1">Uncharacterized protein</fullName>
    </submittedName>
</protein>
<accession>A0A1M7SRZ5</accession>
<proteinExistence type="predicted"/>
<name>A0A1M7SRZ5_9FIRM</name>
<evidence type="ECO:0000313" key="2">
    <source>
        <dbReference type="Proteomes" id="UP000184097"/>
    </source>
</evidence>
<dbReference type="EMBL" id="FRDH01000009">
    <property type="protein sequence ID" value="SHN61317.1"/>
    <property type="molecule type" value="Genomic_DNA"/>
</dbReference>
<reference evidence="1 2" key="1">
    <citation type="submission" date="2016-12" db="EMBL/GenBank/DDBJ databases">
        <authorList>
            <person name="Song W.-J."/>
            <person name="Kurnit D.M."/>
        </authorList>
    </citation>
    <scope>NUCLEOTIDE SEQUENCE [LARGE SCALE GENOMIC DNA]</scope>
    <source>
        <strain evidence="1 2">DSM 14810</strain>
    </source>
</reference>
<evidence type="ECO:0000313" key="1">
    <source>
        <dbReference type="EMBL" id="SHN61317.1"/>
    </source>
</evidence>
<dbReference type="RefSeq" id="WP_072704339.1">
    <property type="nucleotide sequence ID" value="NZ_FRDH01000009.1"/>
</dbReference>
<gene>
    <name evidence="1" type="ORF">SAMN02745247_02345</name>
</gene>